<evidence type="ECO:0000259" key="2">
    <source>
        <dbReference type="Pfam" id="PF13304"/>
    </source>
</evidence>
<dbReference type="EMBL" id="FPAB01000001">
    <property type="protein sequence ID" value="SFS33417.1"/>
    <property type="molecule type" value="Genomic_DNA"/>
</dbReference>
<accession>A0A1I6NZN8</accession>
<dbReference type="InterPro" id="IPR027417">
    <property type="entry name" value="P-loop_NTPase"/>
</dbReference>
<dbReference type="RefSeq" id="WP_237751207.1">
    <property type="nucleotide sequence ID" value="NZ_CP054938.1"/>
</dbReference>
<proteinExistence type="predicted"/>
<feature type="region of interest" description="Disordered" evidence="1">
    <location>
        <begin position="437"/>
        <end position="459"/>
    </location>
</feature>
<keyword evidence="4" id="KW-1185">Reference proteome</keyword>
<dbReference type="GO" id="GO:0016887">
    <property type="term" value="F:ATP hydrolysis activity"/>
    <property type="evidence" value="ECO:0007669"/>
    <property type="project" value="InterPro"/>
</dbReference>
<dbReference type="PANTHER" id="PTHR40396:SF1">
    <property type="entry name" value="ATPASE AAA-TYPE CORE DOMAIN-CONTAINING PROTEIN"/>
    <property type="match status" value="1"/>
</dbReference>
<dbReference type="SUPFAM" id="SSF52540">
    <property type="entry name" value="P-loop containing nucleoside triphosphate hydrolases"/>
    <property type="match status" value="1"/>
</dbReference>
<evidence type="ECO:0000256" key="1">
    <source>
        <dbReference type="SAM" id="MobiDB-lite"/>
    </source>
</evidence>
<dbReference type="InterPro" id="IPR003959">
    <property type="entry name" value="ATPase_AAA_core"/>
</dbReference>
<dbReference type="GO" id="GO:0005524">
    <property type="term" value="F:ATP binding"/>
    <property type="evidence" value="ECO:0007669"/>
    <property type="project" value="InterPro"/>
</dbReference>
<name>A0A1I6NZN8_9ACTN</name>
<evidence type="ECO:0000313" key="3">
    <source>
        <dbReference type="EMBL" id="SFS33417.1"/>
    </source>
</evidence>
<organism evidence="3 4">
    <name type="scientific">Streptomyces harbinensis</name>
    <dbReference type="NCBI Taxonomy" id="1176198"/>
    <lineage>
        <taxon>Bacteria</taxon>
        <taxon>Bacillati</taxon>
        <taxon>Actinomycetota</taxon>
        <taxon>Actinomycetes</taxon>
        <taxon>Kitasatosporales</taxon>
        <taxon>Streptomycetaceae</taxon>
        <taxon>Streptomyces</taxon>
    </lineage>
</organism>
<dbReference type="PANTHER" id="PTHR40396">
    <property type="entry name" value="ATPASE-LIKE PROTEIN"/>
    <property type="match status" value="1"/>
</dbReference>
<feature type="compositionally biased region" description="Polar residues" evidence="1">
    <location>
        <begin position="449"/>
        <end position="459"/>
    </location>
</feature>
<dbReference type="Pfam" id="PF13304">
    <property type="entry name" value="AAA_21"/>
    <property type="match status" value="1"/>
</dbReference>
<protein>
    <recommendedName>
        <fullName evidence="2">ATPase AAA-type core domain-containing protein</fullName>
    </recommendedName>
</protein>
<sequence length="459" mass="51423">MLLRFQVTNHASLRDEQELSLIANDDRPGRAECDVPSSEFRTVPVAAVYGPNASGKSNALDALMWMRFAVLSSFRRWDPAGGVPRRPFALRTDPAQFPSTYEMDFVAEGTRYEFGFTVDDERIIEEWLFCFPEGRRRRLYVREGSDSESMTFGRSLVGRPKTIARLLRPNSLYLSVAAAQGHDLLGTLHRWFRNGVRVASDQDFADRLDYTMELYRRRETRGSRGEALTRLLRFADLGVADLRVQDQDEEVKEEHGRVVAALREALGRRVHVAGVPRHRVQVEHRTDEGLFGLEIDEESSGTRTWISMLGPVLSALGEGSVLCVDELDARLHPYLADALVGLFQNANSNRHGAQLIFSTHETSLLGHTSRTELFRDQVWFTEKDAGTSATRLFPITDFYVRDSVTKDNLEKRYLSGRYGALPFLDDDLLSQLTAELSDGGERGSGKVAETSSGASPGAA</sequence>
<gene>
    <name evidence="3" type="ORF">SAMN05444716_101170</name>
</gene>
<reference evidence="4" key="1">
    <citation type="submission" date="2016-10" db="EMBL/GenBank/DDBJ databases">
        <authorList>
            <person name="Varghese N."/>
            <person name="Submissions S."/>
        </authorList>
    </citation>
    <scope>NUCLEOTIDE SEQUENCE [LARGE SCALE GENOMIC DNA]</scope>
    <source>
        <strain evidence="4">CGMCC 4.7047</strain>
    </source>
</reference>
<feature type="domain" description="ATPase AAA-type core" evidence="2">
    <location>
        <begin position="45"/>
        <end position="365"/>
    </location>
</feature>
<dbReference type="STRING" id="1176198.SAMN05444716_101170"/>
<dbReference type="AlphaFoldDB" id="A0A1I6NZN8"/>
<dbReference type="Proteomes" id="UP000198873">
    <property type="component" value="Unassembled WGS sequence"/>
</dbReference>
<evidence type="ECO:0000313" key="4">
    <source>
        <dbReference type="Proteomes" id="UP000198873"/>
    </source>
</evidence>
<dbReference type="Gene3D" id="3.40.50.300">
    <property type="entry name" value="P-loop containing nucleotide triphosphate hydrolases"/>
    <property type="match status" value="1"/>
</dbReference>